<gene>
    <name evidence="7" type="ORF">CDEST_12516</name>
</gene>
<evidence type="ECO:0000256" key="2">
    <source>
        <dbReference type="ARBA" id="ARBA00022692"/>
    </source>
</evidence>
<dbReference type="PANTHER" id="PTHR23502">
    <property type="entry name" value="MAJOR FACILITATOR SUPERFAMILY"/>
    <property type="match status" value="1"/>
</dbReference>
<dbReference type="Pfam" id="PF07690">
    <property type="entry name" value="MFS_1"/>
    <property type="match status" value="1"/>
</dbReference>
<dbReference type="RefSeq" id="XP_062784723.1">
    <property type="nucleotide sequence ID" value="XM_062928672.1"/>
</dbReference>
<evidence type="ECO:0000256" key="4">
    <source>
        <dbReference type="ARBA" id="ARBA00023136"/>
    </source>
</evidence>
<dbReference type="PANTHER" id="PTHR23502:SF157">
    <property type="entry name" value="MAJOR FACILITATOR SUPERFAMILY (MFS) PROFILE DOMAIN-CONTAINING PROTEIN-RELATED"/>
    <property type="match status" value="1"/>
</dbReference>
<dbReference type="EMBL" id="CP137312">
    <property type="protein sequence ID" value="WQF87502.1"/>
    <property type="molecule type" value="Genomic_DNA"/>
</dbReference>
<dbReference type="AlphaFoldDB" id="A0AAX4IWA7"/>
<feature type="transmembrane region" description="Helical" evidence="5">
    <location>
        <begin position="269"/>
        <end position="287"/>
    </location>
</feature>
<keyword evidence="2 5" id="KW-0812">Transmembrane</keyword>
<dbReference type="InterPro" id="IPR020846">
    <property type="entry name" value="MFS_dom"/>
</dbReference>
<feature type="transmembrane region" description="Helical" evidence="5">
    <location>
        <begin position="376"/>
        <end position="398"/>
    </location>
</feature>
<protein>
    <submittedName>
        <fullName evidence="7">Major facilitator superfamily, MFS transporter superfamily</fullName>
    </submittedName>
</protein>
<feature type="transmembrane region" description="Helical" evidence="5">
    <location>
        <begin position="346"/>
        <end position="364"/>
    </location>
</feature>
<feature type="transmembrane region" description="Helical" evidence="5">
    <location>
        <begin position="197"/>
        <end position="216"/>
    </location>
</feature>
<feature type="transmembrane region" description="Helical" evidence="5">
    <location>
        <begin position="165"/>
        <end position="185"/>
    </location>
</feature>
<reference evidence="8" key="1">
    <citation type="journal article" date="2023" name="bioRxiv">
        <title>Complete genome of the Medicago anthracnose fungus, Colletotrichum destructivum, reveals a mini-chromosome-like region within a core chromosome.</title>
        <authorList>
            <person name="Lapalu N."/>
            <person name="Simon A."/>
            <person name="Lu A."/>
            <person name="Plaumann P.-L."/>
            <person name="Amselem J."/>
            <person name="Pigne S."/>
            <person name="Auger A."/>
            <person name="Koch C."/>
            <person name="Dallery J.-F."/>
            <person name="O'Connell R.J."/>
        </authorList>
    </citation>
    <scope>NUCLEOTIDE SEQUENCE [LARGE SCALE GENOMIC DNA]</scope>
    <source>
        <strain evidence="8">CBS 520.97</strain>
    </source>
</reference>
<evidence type="ECO:0000256" key="3">
    <source>
        <dbReference type="ARBA" id="ARBA00022989"/>
    </source>
</evidence>
<dbReference type="Gene3D" id="1.20.1250.20">
    <property type="entry name" value="MFS general substrate transporter like domains"/>
    <property type="match status" value="1"/>
</dbReference>
<dbReference type="Proteomes" id="UP001322277">
    <property type="component" value="Chromosome 8"/>
</dbReference>
<evidence type="ECO:0000256" key="1">
    <source>
        <dbReference type="ARBA" id="ARBA00004141"/>
    </source>
</evidence>
<keyword evidence="4 5" id="KW-0472">Membrane</keyword>
<feature type="transmembrane region" description="Helical" evidence="5">
    <location>
        <begin position="109"/>
        <end position="127"/>
    </location>
</feature>
<dbReference type="GO" id="GO:0022857">
    <property type="term" value="F:transmembrane transporter activity"/>
    <property type="evidence" value="ECO:0007669"/>
    <property type="project" value="InterPro"/>
</dbReference>
<name>A0AAX4IWA7_9PEZI</name>
<feature type="transmembrane region" description="Helical" evidence="5">
    <location>
        <begin position="133"/>
        <end position="153"/>
    </location>
</feature>
<dbReference type="InterPro" id="IPR011701">
    <property type="entry name" value="MFS"/>
</dbReference>
<evidence type="ECO:0000259" key="6">
    <source>
        <dbReference type="PROSITE" id="PS50850"/>
    </source>
</evidence>
<dbReference type="InterPro" id="IPR036259">
    <property type="entry name" value="MFS_trans_sf"/>
</dbReference>
<feature type="transmembrane region" description="Helical" evidence="5">
    <location>
        <begin position="442"/>
        <end position="464"/>
    </location>
</feature>
<accession>A0AAX4IWA7</accession>
<dbReference type="GeneID" id="87949016"/>
<organism evidence="7 8">
    <name type="scientific">Colletotrichum destructivum</name>
    <dbReference type="NCBI Taxonomy" id="34406"/>
    <lineage>
        <taxon>Eukaryota</taxon>
        <taxon>Fungi</taxon>
        <taxon>Dikarya</taxon>
        <taxon>Ascomycota</taxon>
        <taxon>Pezizomycotina</taxon>
        <taxon>Sordariomycetes</taxon>
        <taxon>Hypocreomycetidae</taxon>
        <taxon>Glomerellales</taxon>
        <taxon>Glomerellaceae</taxon>
        <taxon>Colletotrichum</taxon>
        <taxon>Colletotrichum destructivum species complex</taxon>
    </lineage>
</organism>
<evidence type="ECO:0000313" key="8">
    <source>
        <dbReference type="Proteomes" id="UP001322277"/>
    </source>
</evidence>
<comment type="subcellular location">
    <subcellularLocation>
        <location evidence="1">Membrane</location>
        <topology evidence="1">Multi-pass membrane protein</topology>
    </subcellularLocation>
</comment>
<keyword evidence="3 5" id="KW-1133">Transmembrane helix</keyword>
<evidence type="ECO:0000256" key="5">
    <source>
        <dbReference type="SAM" id="Phobius"/>
    </source>
</evidence>
<dbReference type="GO" id="GO:0016020">
    <property type="term" value="C:membrane"/>
    <property type="evidence" value="ECO:0007669"/>
    <property type="project" value="UniProtKB-SubCell"/>
</dbReference>
<feature type="transmembrane region" description="Helical" evidence="5">
    <location>
        <begin position="76"/>
        <end position="97"/>
    </location>
</feature>
<feature type="transmembrane region" description="Helical" evidence="5">
    <location>
        <begin position="307"/>
        <end position="325"/>
    </location>
</feature>
<dbReference type="KEGG" id="cdet:87949016"/>
<feature type="transmembrane region" description="Helical" evidence="5">
    <location>
        <begin position="410"/>
        <end position="430"/>
    </location>
</feature>
<feature type="transmembrane region" description="Helical" evidence="5">
    <location>
        <begin position="40"/>
        <end position="64"/>
    </location>
</feature>
<feature type="domain" description="Major facilitator superfamily (MFS) profile" evidence="6">
    <location>
        <begin position="39"/>
        <end position="469"/>
    </location>
</feature>
<dbReference type="SUPFAM" id="SSF103473">
    <property type="entry name" value="MFS general substrate transporter"/>
    <property type="match status" value="1"/>
</dbReference>
<evidence type="ECO:0000313" key="7">
    <source>
        <dbReference type="EMBL" id="WQF87502.1"/>
    </source>
</evidence>
<dbReference type="PROSITE" id="PS50850">
    <property type="entry name" value="MFS"/>
    <property type="match status" value="1"/>
</dbReference>
<sequence>MQACQQKVPGSGLSSQSDLGLSWTPDVHVHPRDWGRARKIYDTCIVVFIEFFTTMISTAGSPVANHLYPELGVSPIVATCIFVSTYLIGQTIGGVIFPPWSESFGRKKLYVISTALYCLSCILVARVPNVPGIVTGRFIGGFFSAIPTIVATGSIEDLWDSNARVWWVFWWALVANLGLLSGPVVGELIMGQFDWTWVFYMAAIVTSIVTLLFLTIKESRPSVVLAKAEKFPDVHSWSRRRGLRNKLKIPKHEKLDLVRPLRLFFTEPIVFLVAVISAIAFGLVYLFTEVLPMVYTEIGFEDGWRNIPFLALAVGMLLSIITRIYDRRFLAKRLATSSPVSPESKFTGFFIGAPLLAGGLWWFAWTIPPRVTSVHWVVPTVALVPIGYAVNEFDYVLAGYLTDCYQTYSASAFAALALVRSLSCATFPLFGRALFDSLDFNIASSVFGALATVLCVVPPLLFVFGQRLRESSAFANK</sequence>
<proteinExistence type="predicted"/>
<keyword evidence="8" id="KW-1185">Reference proteome</keyword>